<dbReference type="InterPro" id="IPR002303">
    <property type="entry name" value="Valyl-tRNA_ligase"/>
</dbReference>
<accession>A0A5C0UCQ1</accession>
<dbReference type="GO" id="GO:0002161">
    <property type="term" value="F:aminoacyl-tRNA deacylase activity"/>
    <property type="evidence" value="ECO:0007669"/>
    <property type="project" value="InterPro"/>
</dbReference>
<evidence type="ECO:0000256" key="8">
    <source>
        <dbReference type="ARBA" id="ARBA00047552"/>
    </source>
</evidence>
<organism evidence="13 14">
    <name type="scientific">Candidatus Cytomitobacter indipagum</name>
    <dbReference type="NCBI Taxonomy" id="2601575"/>
    <lineage>
        <taxon>Bacteria</taxon>
        <taxon>Pseudomonadati</taxon>
        <taxon>Pseudomonadota</taxon>
        <taxon>Alphaproteobacteria</taxon>
        <taxon>Holosporales</taxon>
        <taxon>Holosporaceae</taxon>
        <taxon>Candidatus Cytomitobacter</taxon>
    </lineage>
</organism>
<dbReference type="InterPro" id="IPR013155">
    <property type="entry name" value="M/V/L/I-tRNA-synth_anticd-bd"/>
</dbReference>
<dbReference type="Gene3D" id="3.90.740.10">
    <property type="entry name" value="Valyl/Leucyl/Isoleucyl-tRNA synthetase, editing domain"/>
    <property type="match status" value="2"/>
</dbReference>
<evidence type="ECO:0000256" key="2">
    <source>
        <dbReference type="ARBA" id="ARBA00022490"/>
    </source>
</evidence>
<dbReference type="InterPro" id="IPR009008">
    <property type="entry name" value="Val/Leu/Ile-tRNA-synth_edit"/>
</dbReference>
<dbReference type="EC" id="6.1.1.9" evidence="1 9"/>
<dbReference type="GO" id="GO:0005829">
    <property type="term" value="C:cytosol"/>
    <property type="evidence" value="ECO:0007669"/>
    <property type="project" value="TreeGrafter"/>
</dbReference>
<dbReference type="Gene3D" id="3.40.50.620">
    <property type="entry name" value="HUPs"/>
    <property type="match status" value="2"/>
</dbReference>
<gene>
    <name evidence="13" type="ORF">FZC35_00020</name>
</gene>
<dbReference type="PRINTS" id="PR00986">
    <property type="entry name" value="TRNASYNTHVAL"/>
</dbReference>
<dbReference type="SUPFAM" id="SSF46589">
    <property type="entry name" value="tRNA-binding arm"/>
    <property type="match status" value="1"/>
</dbReference>
<dbReference type="GO" id="GO:0005524">
    <property type="term" value="F:ATP binding"/>
    <property type="evidence" value="ECO:0007669"/>
    <property type="project" value="UniProtKB-KW"/>
</dbReference>
<dbReference type="NCBIfam" id="TIGR00422">
    <property type="entry name" value="valS"/>
    <property type="match status" value="1"/>
</dbReference>
<evidence type="ECO:0000313" key="14">
    <source>
        <dbReference type="Proteomes" id="UP000325155"/>
    </source>
</evidence>
<dbReference type="CDD" id="cd07962">
    <property type="entry name" value="Anticodon_Ia_Val"/>
    <property type="match status" value="1"/>
</dbReference>
<evidence type="ECO:0000256" key="10">
    <source>
        <dbReference type="RuleBase" id="RU363035"/>
    </source>
</evidence>
<dbReference type="AlphaFoldDB" id="A0A5C0UCQ1"/>
<evidence type="ECO:0000256" key="6">
    <source>
        <dbReference type="ARBA" id="ARBA00022917"/>
    </source>
</evidence>
<dbReference type="PROSITE" id="PS00178">
    <property type="entry name" value="AA_TRNA_LIGASE_I"/>
    <property type="match status" value="1"/>
</dbReference>
<dbReference type="InterPro" id="IPR001412">
    <property type="entry name" value="aa-tRNA-synth_I_CS"/>
</dbReference>
<dbReference type="SUPFAM" id="SSF50677">
    <property type="entry name" value="ValRS/IleRS/LeuRS editing domain"/>
    <property type="match status" value="1"/>
</dbReference>
<dbReference type="RefSeq" id="WP_148980632.1">
    <property type="nucleotide sequence ID" value="NZ_CP043315.1"/>
</dbReference>
<keyword evidence="7 10" id="KW-0030">Aminoacyl-tRNA synthetase</keyword>
<evidence type="ECO:0000259" key="12">
    <source>
        <dbReference type="Pfam" id="PF08264"/>
    </source>
</evidence>
<dbReference type="SUPFAM" id="SSF52374">
    <property type="entry name" value="Nucleotidylyl transferase"/>
    <property type="match status" value="1"/>
</dbReference>
<keyword evidence="14" id="KW-1185">Reference proteome</keyword>
<feature type="domain" description="Methionyl/Valyl/Leucyl/Isoleucyl-tRNA synthetase anticodon-binding" evidence="12">
    <location>
        <begin position="599"/>
        <end position="730"/>
    </location>
</feature>
<dbReference type="GO" id="GO:0006438">
    <property type="term" value="P:valyl-tRNA aminoacylation"/>
    <property type="evidence" value="ECO:0007669"/>
    <property type="project" value="UniProtKB-UniRule"/>
</dbReference>
<dbReference type="InterPro" id="IPR014729">
    <property type="entry name" value="Rossmann-like_a/b/a_fold"/>
</dbReference>
<name>A0A5C0UCQ1_9PROT</name>
<comment type="catalytic activity">
    <reaction evidence="8">
        <text>tRNA(Val) + L-valine + ATP = L-valyl-tRNA(Val) + AMP + diphosphate</text>
        <dbReference type="Rhea" id="RHEA:10704"/>
        <dbReference type="Rhea" id="RHEA-COMP:9672"/>
        <dbReference type="Rhea" id="RHEA-COMP:9708"/>
        <dbReference type="ChEBI" id="CHEBI:30616"/>
        <dbReference type="ChEBI" id="CHEBI:33019"/>
        <dbReference type="ChEBI" id="CHEBI:57762"/>
        <dbReference type="ChEBI" id="CHEBI:78442"/>
        <dbReference type="ChEBI" id="CHEBI:78537"/>
        <dbReference type="ChEBI" id="CHEBI:456215"/>
        <dbReference type="EC" id="6.1.1.9"/>
    </reaction>
</comment>
<dbReference type="InterPro" id="IPR033705">
    <property type="entry name" value="Anticodon_Ia_Val"/>
</dbReference>
<keyword evidence="2" id="KW-0963">Cytoplasm</keyword>
<dbReference type="InterPro" id="IPR010978">
    <property type="entry name" value="tRNA-bd_arm"/>
</dbReference>
<dbReference type="OrthoDB" id="9810365at2"/>
<keyword evidence="3 10" id="KW-0436">Ligase</keyword>
<evidence type="ECO:0000256" key="1">
    <source>
        <dbReference type="ARBA" id="ARBA00013169"/>
    </source>
</evidence>
<evidence type="ECO:0000256" key="7">
    <source>
        <dbReference type="ARBA" id="ARBA00023146"/>
    </source>
</evidence>
<evidence type="ECO:0000313" key="13">
    <source>
        <dbReference type="EMBL" id="QEK37785.1"/>
    </source>
</evidence>
<dbReference type="EMBL" id="CP043315">
    <property type="protein sequence ID" value="QEK37785.1"/>
    <property type="molecule type" value="Genomic_DNA"/>
</dbReference>
<reference evidence="13 14" key="1">
    <citation type="submission" date="2019-08" db="EMBL/GenBank/DDBJ databases">
        <title>Highly reduced genomes of protist endosymbionts show evolutionary convergence.</title>
        <authorList>
            <person name="George E."/>
            <person name="Husnik F."/>
            <person name="Tashyreva D."/>
            <person name="Prokopchuk G."/>
            <person name="Horak A."/>
            <person name="Kwong W.K."/>
            <person name="Lukes J."/>
            <person name="Keeling P.J."/>
        </authorList>
    </citation>
    <scope>NUCLEOTIDE SEQUENCE [LARGE SCALE GENOMIC DNA]</scope>
    <source>
        <strain evidence="13">1605</strain>
    </source>
</reference>
<proteinExistence type="inferred from homology"/>
<dbReference type="Pfam" id="PF08264">
    <property type="entry name" value="Anticodon_1"/>
    <property type="match status" value="1"/>
</dbReference>
<dbReference type="Proteomes" id="UP000325155">
    <property type="component" value="Chromosome"/>
</dbReference>
<evidence type="ECO:0000259" key="11">
    <source>
        <dbReference type="Pfam" id="PF00133"/>
    </source>
</evidence>
<feature type="domain" description="Aminoacyl-tRNA synthetase class Ia" evidence="11">
    <location>
        <begin position="15"/>
        <end position="540"/>
    </location>
</feature>
<evidence type="ECO:0000256" key="3">
    <source>
        <dbReference type="ARBA" id="ARBA00022598"/>
    </source>
</evidence>
<evidence type="ECO:0000256" key="9">
    <source>
        <dbReference type="NCBIfam" id="TIGR00422"/>
    </source>
</evidence>
<dbReference type="Pfam" id="PF00133">
    <property type="entry name" value="tRNA-synt_1"/>
    <property type="match status" value="1"/>
</dbReference>
<keyword evidence="5 10" id="KW-0067">ATP-binding</keyword>
<evidence type="ECO:0000256" key="4">
    <source>
        <dbReference type="ARBA" id="ARBA00022741"/>
    </source>
</evidence>
<dbReference type="PANTHER" id="PTHR11946">
    <property type="entry name" value="VALYL-TRNA SYNTHETASES"/>
    <property type="match status" value="1"/>
</dbReference>
<dbReference type="CDD" id="cd00817">
    <property type="entry name" value="ValRS_core"/>
    <property type="match status" value="1"/>
</dbReference>
<dbReference type="KEGG" id="cip:FZC35_00020"/>
<sequence>MSFIENIKEIEKCKSANFDTKKYDGVVVLPPPNITGRLHIGHALNAFVQDLRVRFEKLHGRNILWIPGTDHSGIATQILVEKSIAPLTKYDLGRENFLEKVWDWKEKYQENIYDQLKSLGLLLNWDYAKFTMDDDMQISVSKAFCELYNSGLIYKAKKMINWDVQLETAISDLEVKSEEMKGSLYYIKYDLDDDDLKEIVVATTRPETLFGDQAIAVNPNDERYEGMIGKFARIPLTNRKIKIISDERCEINVGTGAVKITPAHDFLDFEIGQDHNLDNCSIIDQKGMLCSDLVPSKYIGLDRFIVRKMLEDDLGDYLEKIENIKHVIPKGDRSGTVLEPRLTDQWFIDTSDLAKQALEALKDIEIYPDYLVNTYKHWMNNIQPWCISRQLWWGHRIPVWYCEGKVIVAINKEEAEKKALKMKLNIKDLKQDEDVLDTWFSSGLWSFTTIENNNLSSDFYPNDFLVTGSDILFFWVARMIMFGCFFKKNVPFKEVYLHGLVQDGFGKKMSKSKNNAIDPMEVVDKEGKDVLRFALLYSSIPGKNVKFGDKNIEHSRHFCIKIWNLYKYAKHHLGNEMNSTSDEIKIDENIKINHAWNIWIQNEVDHRIYDINKCIRSWDLYHAASKVYKMVWDVFCSWYLEGSKYLLNSEYKDETKYVLANSIKKISVCLHPFIPFLTSYIYKDLFGKDILNHEMSENSVELINNDEVNFAKKAIDAIRFIKAAFEIEKKPILHVTNNQEYKNMYGIINQISKCEIQLSENAYSEEHIPYPISDGFLSIPIKNFNSNEINIKLNKMKENMQKEYDMICAKCNNNEFISKAPQEVREEMIKRVKILGGDLKKMDNLISMLENSL</sequence>
<evidence type="ECO:0000256" key="5">
    <source>
        <dbReference type="ARBA" id="ARBA00022840"/>
    </source>
</evidence>
<dbReference type="SUPFAM" id="SSF47323">
    <property type="entry name" value="Anticodon-binding domain of a subclass of class I aminoacyl-tRNA synthetases"/>
    <property type="match status" value="1"/>
</dbReference>
<dbReference type="InterPro" id="IPR002300">
    <property type="entry name" value="aa-tRNA-synth_Ia"/>
</dbReference>
<dbReference type="Gene3D" id="1.10.287.380">
    <property type="entry name" value="Valyl-tRNA synthetase, C-terminal domain"/>
    <property type="match status" value="1"/>
</dbReference>
<keyword evidence="6 10" id="KW-0648">Protein biosynthesis</keyword>
<keyword evidence="4 10" id="KW-0547">Nucleotide-binding</keyword>
<dbReference type="InterPro" id="IPR009080">
    <property type="entry name" value="tRNAsynth_Ia_anticodon-bd"/>
</dbReference>
<dbReference type="PANTHER" id="PTHR11946:SF93">
    <property type="entry name" value="VALINE--TRNA LIGASE, CHLOROPLASTIC_MITOCHONDRIAL 2"/>
    <property type="match status" value="1"/>
</dbReference>
<protein>
    <recommendedName>
        <fullName evidence="1 9">Valine--tRNA ligase</fullName>
        <ecNumber evidence="1 9">6.1.1.9</ecNumber>
    </recommendedName>
</protein>
<dbReference type="NCBIfam" id="NF004349">
    <property type="entry name" value="PRK05729.1"/>
    <property type="match status" value="1"/>
</dbReference>
<dbReference type="Gene3D" id="1.10.730.10">
    <property type="entry name" value="Isoleucyl-tRNA Synthetase, Domain 1"/>
    <property type="match status" value="1"/>
</dbReference>
<comment type="similarity">
    <text evidence="10">Belongs to the class-I aminoacyl-tRNA synthetase family.</text>
</comment>
<dbReference type="InterPro" id="IPR037118">
    <property type="entry name" value="Val-tRNA_synth_C_sf"/>
</dbReference>
<dbReference type="GO" id="GO:0004832">
    <property type="term" value="F:valine-tRNA ligase activity"/>
    <property type="evidence" value="ECO:0007669"/>
    <property type="project" value="UniProtKB-UniRule"/>
</dbReference>